<proteinExistence type="predicted"/>
<dbReference type="InterPro" id="IPR059000">
    <property type="entry name" value="ATPase_P-type_domA"/>
</dbReference>
<dbReference type="AlphaFoldDB" id="T1AVA4"/>
<keyword evidence="3" id="KW-1133">Transmembrane helix</keyword>
<comment type="subcellular location">
    <subcellularLocation>
        <location evidence="1">Cell membrane</location>
        <topology evidence="1">Multi-pass membrane protein</topology>
    </subcellularLocation>
</comment>
<dbReference type="Gene3D" id="2.70.150.10">
    <property type="entry name" value="Calcium-transporting ATPase, cytoplasmic transduction domain A"/>
    <property type="match status" value="1"/>
</dbReference>
<keyword evidence="3" id="KW-0472">Membrane</keyword>
<keyword evidence="3" id="KW-0812">Transmembrane</keyword>
<feature type="non-terminal residue" evidence="5">
    <location>
        <position position="1"/>
    </location>
</feature>
<feature type="domain" description="P-type ATPase A" evidence="4">
    <location>
        <begin position="2"/>
        <end position="95"/>
    </location>
</feature>
<dbReference type="SUPFAM" id="SSF81653">
    <property type="entry name" value="Calcium ATPase, transduction domain A"/>
    <property type="match status" value="1"/>
</dbReference>
<protein>
    <submittedName>
        <fullName evidence="5">ATPase, P-type (Transporting), HAD superfamily, subfamily IC</fullName>
    </submittedName>
</protein>
<dbReference type="EMBL" id="AUZY01008397">
    <property type="protein sequence ID" value="EQD46000.1"/>
    <property type="molecule type" value="Genomic_DNA"/>
</dbReference>
<dbReference type="PANTHER" id="PTHR43294:SF21">
    <property type="entry name" value="CATION TRANSPORTING ATPASE"/>
    <property type="match status" value="1"/>
</dbReference>
<evidence type="ECO:0000256" key="1">
    <source>
        <dbReference type="ARBA" id="ARBA00004651"/>
    </source>
</evidence>
<dbReference type="InterPro" id="IPR023298">
    <property type="entry name" value="ATPase_P-typ_TM_dom_sf"/>
</dbReference>
<feature type="transmembrane region" description="Helical" evidence="3">
    <location>
        <begin position="144"/>
        <end position="169"/>
    </location>
</feature>
<organism evidence="5">
    <name type="scientific">mine drainage metagenome</name>
    <dbReference type="NCBI Taxonomy" id="410659"/>
    <lineage>
        <taxon>unclassified sequences</taxon>
        <taxon>metagenomes</taxon>
        <taxon>ecological metagenomes</taxon>
    </lineage>
</organism>
<feature type="non-terminal residue" evidence="5">
    <location>
        <position position="174"/>
    </location>
</feature>
<reference evidence="5" key="2">
    <citation type="journal article" date="2014" name="ISME J.">
        <title>Microbial stratification in low pH oxic and suboxic macroscopic growths along an acid mine drainage.</title>
        <authorList>
            <person name="Mendez-Garcia C."/>
            <person name="Mesa V."/>
            <person name="Sprenger R.R."/>
            <person name="Richter M."/>
            <person name="Diez M.S."/>
            <person name="Solano J."/>
            <person name="Bargiela R."/>
            <person name="Golyshina O.V."/>
            <person name="Manteca A."/>
            <person name="Ramos J.L."/>
            <person name="Gallego J.R."/>
            <person name="Llorente I."/>
            <person name="Martins Dos Santos V.A."/>
            <person name="Jensen O.N."/>
            <person name="Pelaez A.I."/>
            <person name="Sanchez J."/>
            <person name="Ferrer M."/>
        </authorList>
    </citation>
    <scope>NUCLEOTIDE SEQUENCE</scope>
</reference>
<reference evidence="5" key="1">
    <citation type="submission" date="2013-08" db="EMBL/GenBank/DDBJ databases">
        <authorList>
            <person name="Mendez C."/>
            <person name="Richter M."/>
            <person name="Ferrer M."/>
            <person name="Sanchez J."/>
        </authorList>
    </citation>
    <scope>NUCLEOTIDE SEQUENCE</scope>
</reference>
<keyword evidence="2" id="KW-1003">Cell membrane</keyword>
<name>T1AVA4_9ZZZZ</name>
<evidence type="ECO:0000259" key="4">
    <source>
        <dbReference type="Pfam" id="PF00122"/>
    </source>
</evidence>
<dbReference type="InterPro" id="IPR008250">
    <property type="entry name" value="ATPase_P-typ_transduc_dom_A_sf"/>
</dbReference>
<dbReference type="Gene3D" id="1.20.1110.10">
    <property type="entry name" value="Calcium-transporting ATPase, transmembrane domain"/>
    <property type="match status" value="1"/>
</dbReference>
<comment type="caution">
    <text evidence="5">The sequence shown here is derived from an EMBL/GenBank/DDBJ whole genome shotgun (WGS) entry which is preliminary data.</text>
</comment>
<evidence type="ECO:0000256" key="3">
    <source>
        <dbReference type="SAM" id="Phobius"/>
    </source>
</evidence>
<evidence type="ECO:0000256" key="2">
    <source>
        <dbReference type="ARBA" id="ARBA00022475"/>
    </source>
</evidence>
<gene>
    <name evidence="5" type="ORF">B1B_12782</name>
</gene>
<evidence type="ECO:0000313" key="5">
    <source>
        <dbReference type="EMBL" id="EQD46000.1"/>
    </source>
</evidence>
<dbReference type="PANTHER" id="PTHR43294">
    <property type="entry name" value="SODIUM/POTASSIUM-TRANSPORTING ATPASE SUBUNIT ALPHA"/>
    <property type="match status" value="1"/>
</dbReference>
<dbReference type="SUPFAM" id="SSF81665">
    <property type="entry name" value="Calcium ATPase, transmembrane domain M"/>
    <property type="match status" value="1"/>
</dbReference>
<accession>T1AVA4</accession>
<dbReference type="Pfam" id="PF00122">
    <property type="entry name" value="E1-E2_ATPase"/>
    <property type="match status" value="1"/>
</dbReference>
<dbReference type="InterPro" id="IPR050510">
    <property type="entry name" value="Cation_transp_ATPase_P-type"/>
</dbReference>
<dbReference type="GO" id="GO:0005886">
    <property type="term" value="C:plasma membrane"/>
    <property type="evidence" value="ECO:0007669"/>
    <property type="project" value="UniProtKB-SubCell"/>
</dbReference>
<sequence>SADLVPGDLVALDAGDAISADCRLIEAHDLLVEMAALTGESRPTPRIAEAVSTEVAPHEARNCVFMGTSVVNGSGRAVVYATGLSTEFGRIYRLTAEIPPEESPLQRQVTVMARRVAAVAIGAGTALFGLRVLVSHAIVGSFVFALGVMVALVPEGLPATLSVSLAVAVRRMAR</sequence>
<feature type="transmembrane region" description="Helical" evidence="3">
    <location>
        <begin position="116"/>
        <end position="138"/>
    </location>
</feature>